<evidence type="ECO:0000313" key="3">
    <source>
        <dbReference type="Proteomes" id="UP000294933"/>
    </source>
</evidence>
<protein>
    <recommendedName>
        <fullName evidence="1">F-box domain-containing protein</fullName>
    </recommendedName>
</protein>
<dbReference type="VEuPathDB" id="FungiDB:BD410DRAFT_893266"/>
<sequence>MEEDDALSANNVSDWADLVQAFSKMQNDFPEPLKSNDGLSSPPIPNLNELTWSRTYRALCAQKDIQARLLQEMQRVEARISFLQMSCNKLALRRAVRLLPDEILAMIFEAGYTSDLEGNQFAVSISHVNKRFRNISLELPRLWSTISNYQGISELDEYLARSKQAAFLSSYWRRIAQPLPQPIFSSL</sequence>
<gene>
    <name evidence="2" type="ORF">BD410DRAFT_893266</name>
</gene>
<name>A0A4R5XHI1_9AGAM</name>
<dbReference type="EMBL" id="ML170156">
    <property type="protein sequence ID" value="TDL30105.1"/>
    <property type="molecule type" value="Genomic_DNA"/>
</dbReference>
<dbReference type="Proteomes" id="UP000294933">
    <property type="component" value="Unassembled WGS sequence"/>
</dbReference>
<organism evidence="2 3">
    <name type="scientific">Rickenella mellea</name>
    <dbReference type="NCBI Taxonomy" id="50990"/>
    <lineage>
        <taxon>Eukaryota</taxon>
        <taxon>Fungi</taxon>
        <taxon>Dikarya</taxon>
        <taxon>Basidiomycota</taxon>
        <taxon>Agaricomycotina</taxon>
        <taxon>Agaricomycetes</taxon>
        <taxon>Hymenochaetales</taxon>
        <taxon>Rickenellaceae</taxon>
        <taxon>Rickenella</taxon>
    </lineage>
</organism>
<evidence type="ECO:0000259" key="1">
    <source>
        <dbReference type="PROSITE" id="PS50181"/>
    </source>
</evidence>
<dbReference type="AlphaFoldDB" id="A0A4R5XHI1"/>
<dbReference type="OrthoDB" id="3365698at2759"/>
<evidence type="ECO:0000313" key="2">
    <source>
        <dbReference type="EMBL" id="TDL30105.1"/>
    </source>
</evidence>
<dbReference type="PROSITE" id="PS50181">
    <property type="entry name" value="FBOX"/>
    <property type="match status" value="1"/>
</dbReference>
<keyword evidence="3" id="KW-1185">Reference proteome</keyword>
<proteinExistence type="predicted"/>
<dbReference type="Gene3D" id="1.20.1280.50">
    <property type="match status" value="1"/>
</dbReference>
<accession>A0A4R5XHI1</accession>
<reference evidence="2 3" key="1">
    <citation type="submission" date="2018-06" db="EMBL/GenBank/DDBJ databases">
        <title>A transcriptomic atlas of mushroom development highlights an independent origin of complex multicellularity.</title>
        <authorList>
            <consortium name="DOE Joint Genome Institute"/>
            <person name="Krizsan K."/>
            <person name="Almasi E."/>
            <person name="Merenyi Z."/>
            <person name="Sahu N."/>
            <person name="Viragh M."/>
            <person name="Koszo T."/>
            <person name="Mondo S."/>
            <person name="Kiss B."/>
            <person name="Balint B."/>
            <person name="Kues U."/>
            <person name="Barry K."/>
            <person name="Hegedus J.C."/>
            <person name="Henrissat B."/>
            <person name="Johnson J."/>
            <person name="Lipzen A."/>
            <person name="Ohm R."/>
            <person name="Nagy I."/>
            <person name="Pangilinan J."/>
            <person name="Yan J."/>
            <person name="Xiong Y."/>
            <person name="Grigoriev I.V."/>
            <person name="Hibbett D.S."/>
            <person name="Nagy L.G."/>
        </authorList>
    </citation>
    <scope>NUCLEOTIDE SEQUENCE [LARGE SCALE GENOMIC DNA]</scope>
    <source>
        <strain evidence="2 3">SZMC22713</strain>
    </source>
</reference>
<dbReference type="InterPro" id="IPR001810">
    <property type="entry name" value="F-box_dom"/>
</dbReference>
<feature type="domain" description="F-box" evidence="1">
    <location>
        <begin position="93"/>
        <end position="146"/>
    </location>
</feature>